<dbReference type="PANTHER" id="PTHR42663:SF6">
    <property type="entry name" value="HYDROLASE C777.06C-RELATED"/>
    <property type="match status" value="1"/>
</dbReference>
<dbReference type="Gene3D" id="3.60.15.10">
    <property type="entry name" value="Ribonuclease Z/Hydroxyacylglutathione hydrolase-like"/>
    <property type="match status" value="1"/>
</dbReference>
<dbReference type="PRINTS" id="PR00388">
    <property type="entry name" value="PDIESTERASE2"/>
</dbReference>
<dbReference type="CDD" id="cd07735">
    <property type="entry name" value="class_II_PDE_MBL-fold"/>
    <property type="match status" value="1"/>
</dbReference>
<dbReference type="SMART" id="SM00849">
    <property type="entry name" value="Lactamase_B"/>
    <property type="match status" value="1"/>
</dbReference>
<dbReference type="Proteomes" id="UP000245125">
    <property type="component" value="Unassembled WGS sequence"/>
</dbReference>
<feature type="domain" description="Metallo-beta-lactamase" evidence="1">
    <location>
        <begin position="17"/>
        <end position="213"/>
    </location>
</feature>
<protein>
    <submittedName>
        <fullName evidence="2">cAMP phosphodiesterases class-II:metallo-beta-lactamase superfamily</fullName>
    </submittedName>
</protein>
<dbReference type="PANTHER" id="PTHR42663">
    <property type="entry name" value="HYDROLASE C777.06C-RELATED-RELATED"/>
    <property type="match status" value="1"/>
</dbReference>
<name>A0A2U3QKI8_9BACT</name>
<dbReference type="GO" id="GO:0006198">
    <property type="term" value="P:cAMP catabolic process"/>
    <property type="evidence" value="ECO:0007669"/>
    <property type="project" value="InterPro"/>
</dbReference>
<dbReference type="OrthoDB" id="9803916at2"/>
<dbReference type="Pfam" id="PF12706">
    <property type="entry name" value="Lactamase_B_2"/>
    <property type="match status" value="1"/>
</dbReference>
<organism evidence="2 3">
    <name type="scientific">Candidatus Sulfobium mesophilum</name>
    <dbReference type="NCBI Taxonomy" id="2016548"/>
    <lineage>
        <taxon>Bacteria</taxon>
        <taxon>Pseudomonadati</taxon>
        <taxon>Nitrospirota</taxon>
        <taxon>Nitrospiria</taxon>
        <taxon>Nitrospirales</taxon>
        <taxon>Nitrospiraceae</taxon>
        <taxon>Candidatus Sulfobium</taxon>
    </lineage>
</organism>
<evidence type="ECO:0000259" key="1">
    <source>
        <dbReference type="SMART" id="SM00849"/>
    </source>
</evidence>
<gene>
    <name evidence="2" type="ORF">NBG4_80007</name>
</gene>
<dbReference type="InterPro" id="IPR000396">
    <property type="entry name" value="Pdiesterase2"/>
</dbReference>
<dbReference type="AlphaFoldDB" id="A0A2U3QKI8"/>
<sequence length="255" mass="28782">MEIKVLGCSGGEFPGSNAPAFLLDDEILFDAGSLTNVLDEQSQMKIKHIFITHAHLDHIRGIPFLADNIVTNNIDHRVNVLGIPSVIKTIKKHLLNSAVWPDFTVIPRPDDAILKMVALKAGKPVKINSYTVTPHPVHHTVPAVGYLVEDAGKRRFFYTGDTGPNGETWRALNDTQIHCLIIDISFPNGMEEMAIKTGHLTPRLLKEELLKMRHMPEYIYVMHLKPKYFEIIKKELDRLKIKNLRLLADGDTIEI</sequence>
<reference evidence="3" key="1">
    <citation type="submission" date="2018-03" db="EMBL/GenBank/DDBJ databases">
        <authorList>
            <person name="Zecchin S."/>
        </authorList>
    </citation>
    <scope>NUCLEOTIDE SEQUENCE [LARGE SCALE GENOMIC DNA]</scope>
</reference>
<dbReference type="InterPro" id="IPR036866">
    <property type="entry name" value="RibonucZ/Hydroxyglut_hydro"/>
</dbReference>
<evidence type="ECO:0000313" key="2">
    <source>
        <dbReference type="EMBL" id="SPQ01907.1"/>
    </source>
</evidence>
<dbReference type="EMBL" id="OUUY01000130">
    <property type="protein sequence ID" value="SPQ01907.1"/>
    <property type="molecule type" value="Genomic_DNA"/>
</dbReference>
<dbReference type="SUPFAM" id="SSF56281">
    <property type="entry name" value="Metallo-hydrolase/oxidoreductase"/>
    <property type="match status" value="1"/>
</dbReference>
<evidence type="ECO:0000313" key="3">
    <source>
        <dbReference type="Proteomes" id="UP000245125"/>
    </source>
</evidence>
<dbReference type="InterPro" id="IPR001279">
    <property type="entry name" value="Metallo-B-lactamas"/>
</dbReference>
<dbReference type="GO" id="GO:0004115">
    <property type="term" value="F:3',5'-cyclic-AMP phosphodiesterase activity"/>
    <property type="evidence" value="ECO:0007669"/>
    <property type="project" value="InterPro"/>
</dbReference>
<accession>A0A2U3QKI8</accession>
<keyword evidence="3" id="KW-1185">Reference proteome</keyword>
<proteinExistence type="predicted"/>